<comment type="similarity">
    <text evidence="5">Belongs to the zinc-containing alcohol dehydrogenase family.</text>
</comment>
<dbReference type="GO" id="GO:0008270">
    <property type="term" value="F:zinc ion binding"/>
    <property type="evidence" value="ECO:0007669"/>
    <property type="project" value="InterPro"/>
</dbReference>
<reference evidence="7 8" key="1">
    <citation type="submission" date="2018-11" db="EMBL/GenBank/DDBJ databases">
        <title>Microbial catabolism of amino acid.</title>
        <authorList>
            <person name="Hibi M."/>
            <person name="Ogawa J."/>
        </authorList>
    </citation>
    <scope>NUCLEOTIDE SEQUENCE [LARGE SCALE GENOMIC DNA]</scope>
    <source>
        <strain evidence="7 8">C31-06</strain>
    </source>
</reference>
<dbReference type="InterPro" id="IPR013149">
    <property type="entry name" value="ADH-like_C"/>
</dbReference>
<protein>
    <submittedName>
        <fullName evidence="7">Alcohol dehydrogenase</fullName>
    </submittedName>
</protein>
<dbReference type="RefSeq" id="WP_225858329.1">
    <property type="nucleotide sequence ID" value="NZ_BHYM01000058.1"/>
</dbReference>
<evidence type="ECO:0000256" key="5">
    <source>
        <dbReference type="RuleBase" id="RU361277"/>
    </source>
</evidence>
<dbReference type="SMART" id="SM00829">
    <property type="entry name" value="PKS_ER"/>
    <property type="match status" value="1"/>
</dbReference>
<dbReference type="SUPFAM" id="SSF51735">
    <property type="entry name" value="NAD(P)-binding Rossmann-fold domains"/>
    <property type="match status" value="1"/>
</dbReference>
<dbReference type="EMBL" id="BHYM01000058">
    <property type="protein sequence ID" value="GCE42487.1"/>
    <property type="molecule type" value="Genomic_DNA"/>
</dbReference>
<dbReference type="PROSITE" id="PS00059">
    <property type="entry name" value="ADH_ZINC"/>
    <property type="match status" value="1"/>
</dbReference>
<evidence type="ECO:0000256" key="3">
    <source>
        <dbReference type="ARBA" id="ARBA00022833"/>
    </source>
</evidence>
<organism evidence="7 8">
    <name type="scientific">Rhodococcus wratislaviensis</name>
    <name type="common">Tsukamurella wratislaviensis</name>
    <dbReference type="NCBI Taxonomy" id="44752"/>
    <lineage>
        <taxon>Bacteria</taxon>
        <taxon>Bacillati</taxon>
        <taxon>Actinomycetota</taxon>
        <taxon>Actinomycetes</taxon>
        <taxon>Mycobacteriales</taxon>
        <taxon>Nocardiaceae</taxon>
        <taxon>Rhodococcus</taxon>
    </lineage>
</organism>
<dbReference type="AlphaFoldDB" id="A0A402CG05"/>
<proteinExistence type="inferred from homology"/>
<evidence type="ECO:0000313" key="7">
    <source>
        <dbReference type="EMBL" id="GCE42487.1"/>
    </source>
</evidence>
<evidence type="ECO:0000313" key="8">
    <source>
        <dbReference type="Proteomes" id="UP000287519"/>
    </source>
</evidence>
<dbReference type="SUPFAM" id="SSF50129">
    <property type="entry name" value="GroES-like"/>
    <property type="match status" value="1"/>
</dbReference>
<keyword evidence="3 5" id="KW-0862">Zinc</keyword>
<dbReference type="Pfam" id="PF00107">
    <property type="entry name" value="ADH_zinc_N"/>
    <property type="match status" value="1"/>
</dbReference>
<feature type="domain" description="Enoyl reductase (ER)" evidence="6">
    <location>
        <begin position="14"/>
        <end position="332"/>
    </location>
</feature>
<evidence type="ECO:0000256" key="1">
    <source>
        <dbReference type="ARBA" id="ARBA00001947"/>
    </source>
</evidence>
<dbReference type="PANTHER" id="PTHR43401:SF4">
    <property type="entry name" value="D-ARABINOSE 1-DEHYDROGENASE (NADP(+))"/>
    <property type="match status" value="1"/>
</dbReference>
<dbReference type="Gene3D" id="3.40.50.720">
    <property type="entry name" value="NAD(P)-binding Rossmann-like Domain"/>
    <property type="match status" value="1"/>
</dbReference>
<keyword evidence="2 5" id="KW-0479">Metal-binding</keyword>
<keyword evidence="4" id="KW-0560">Oxidoreductase</keyword>
<dbReference type="Gene3D" id="3.90.180.10">
    <property type="entry name" value="Medium-chain alcohol dehydrogenases, catalytic domain"/>
    <property type="match status" value="1"/>
</dbReference>
<dbReference type="InterPro" id="IPR036291">
    <property type="entry name" value="NAD(P)-bd_dom_sf"/>
</dbReference>
<dbReference type="InterPro" id="IPR050129">
    <property type="entry name" value="Zn_alcohol_dh"/>
</dbReference>
<dbReference type="InterPro" id="IPR020843">
    <property type="entry name" value="ER"/>
</dbReference>
<accession>A0A402CG05</accession>
<dbReference type="InterPro" id="IPR013154">
    <property type="entry name" value="ADH-like_N"/>
</dbReference>
<evidence type="ECO:0000256" key="2">
    <source>
        <dbReference type="ARBA" id="ARBA00022723"/>
    </source>
</evidence>
<gene>
    <name evidence="7" type="ORF">Rhow_006426</name>
</gene>
<evidence type="ECO:0000256" key="4">
    <source>
        <dbReference type="ARBA" id="ARBA00023002"/>
    </source>
</evidence>
<name>A0A402CG05_RHOWR</name>
<evidence type="ECO:0000259" key="6">
    <source>
        <dbReference type="SMART" id="SM00829"/>
    </source>
</evidence>
<dbReference type="InterPro" id="IPR002328">
    <property type="entry name" value="ADH_Zn_CS"/>
</dbReference>
<dbReference type="GO" id="GO:0016491">
    <property type="term" value="F:oxidoreductase activity"/>
    <property type="evidence" value="ECO:0007669"/>
    <property type="project" value="UniProtKB-KW"/>
</dbReference>
<dbReference type="PANTHER" id="PTHR43401">
    <property type="entry name" value="L-THREONINE 3-DEHYDROGENASE"/>
    <property type="match status" value="1"/>
</dbReference>
<keyword evidence="8" id="KW-1185">Reference proteome</keyword>
<comment type="cofactor">
    <cofactor evidence="1 5">
        <name>Zn(2+)</name>
        <dbReference type="ChEBI" id="CHEBI:29105"/>
    </cofactor>
</comment>
<dbReference type="InterPro" id="IPR011032">
    <property type="entry name" value="GroES-like_sf"/>
</dbReference>
<dbReference type="Proteomes" id="UP000287519">
    <property type="component" value="Unassembled WGS sequence"/>
</dbReference>
<dbReference type="Pfam" id="PF08240">
    <property type="entry name" value="ADH_N"/>
    <property type="match status" value="1"/>
</dbReference>
<sequence>MTSMTAARLATSTGLFEIQNVAIPEPTASEVRLRVAYAGICLTDIHFIRGELAAGMPDAVTLGHEVVGTVDRVGDAVTDWQIGDRALVHPVEESRTSTRVLGVHYDGGWAQYVVAPDQSLVAIGPEISMKTAAIIPDAVSTPWAAITETAQVQPTQSVAVWGIGGLGFHAIKLLRIIGAAPIIAIDPVEAARDRAVAAGADFALDPRHEDFAAEIHRLTDGAGLDVALDFFGSPAIHQQAFDALGRKGRLVLVGVSDTTFSVVSAPNLVRNAKKVLGHYGSERRHVEEIVKLARLGRLDLSESISAVYDLADVHRAVENFIAKVDNPIRILLKA</sequence>
<comment type="caution">
    <text evidence="7">The sequence shown here is derived from an EMBL/GenBank/DDBJ whole genome shotgun (WGS) entry which is preliminary data.</text>
</comment>